<evidence type="ECO:0000256" key="12">
    <source>
        <dbReference type="PIRSR" id="PIRSR005461-1"/>
    </source>
</evidence>
<dbReference type="RefSeq" id="WP_109793720.1">
    <property type="nucleotide sequence ID" value="NZ_PHIG01000032.1"/>
</dbReference>
<dbReference type="InterPro" id="IPR015507">
    <property type="entry name" value="rRNA-MeTfrase_E"/>
</dbReference>
<evidence type="ECO:0000313" key="15">
    <source>
        <dbReference type="EMBL" id="PJK29695.1"/>
    </source>
</evidence>
<reference evidence="15 16" key="1">
    <citation type="submission" date="2017-11" db="EMBL/GenBank/DDBJ databases">
        <title>Draft genome sequence of Rhizobiales bacterium SY3-13.</title>
        <authorList>
            <person name="Sun C."/>
        </authorList>
    </citation>
    <scope>NUCLEOTIDE SEQUENCE [LARGE SCALE GENOMIC DNA]</scope>
    <source>
        <strain evidence="15 16">SY3-13</strain>
    </source>
</reference>
<evidence type="ECO:0000256" key="7">
    <source>
        <dbReference type="ARBA" id="ARBA00041129"/>
    </source>
</evidence>
<dbReference type="HAMAP" id="MF_01547">
    <property type="entry name" value="RNA_methyltr_E"/>
    <property type="match status" value="1"/>
</dbReference>
<keyword evidence="4 11" id="KW-0949">S-adenosyl-L-methionine</keyword>
<dbReference type="Pfam" id="PF01728">
    <property type="entry name" value="FtsJ"/>
    <property type="match status" value="1"/>
</dbReference>
<evidence type="ECO:0000256" key="3">
    <source>
        <dbReference type="ARBA" id="ARBA00022679"/>
    </source>
</evidence>
<dbReference type="Proteomes" id="UP000229498">
    <property type="component" value="Unassembled WGS sequence"/>
</dbReference>
<dbReference type="InterPro" id="IPR029063">
    <property type="entry name" value="SAM-dependent_MTases_sf"/>
</dbReference>
<accession>A0A2M9G1W2</accession>
<dbReference type="PIRSF" id="PIRSF005461">
    <property type="entry name" value="23S_rRNA_mtase"/>
    <property type="match status" value="1"/>
</dbReference>
<dbReference type="SUPFAM" id="SSF53335">
    <property type="entry name" value="S-adenosyl-L-methionine-dependent methyltransferases"/>
    <property type="match status" value="1"/>
</dbReference>
<dbReference type="GO" id="GO:0008650">
    <property type="term" value="F:rRNA (uridine-2'-O-)-methyltransferase activity"/>
    <property type="evidence" value="ECO:0007669"/>
    <property type="project" value="UniProtKB-UniRule"/>
</dbReference>
<dbReference type="InterPro" id="IPR002877">
    <property type="entry name" value="RNA_MeTrfase_FtsJ_dom"/>
</dbReference>
<keyword evidence="3 11" id="KW-0808">Transferase</keyword>
<sequence length="233" mass="25136">MARKPGPGGGSRRLTEKVKTARGRKLSSTRWLERQLNDPYVAEAKAQGWRSRAAFKLLQIDEKFGLLRKGGRIVDLGAAPGGWSQVAAAAAGEGGYVLAVDILEMEPIPGVEVMQLDFTETDADAKVRERLGGPADVVLSDMAQPATGHRQTDHLRIMAMAELALDFASQVLKPGGAFAVKLLQGGGENDFLNRVKRDFRQVRFAKPDASRKGSAESYMVATGFRGGDDAEQP</sequence>
<comment type="function">
    <text evidence="5 11">Specifically methylates the uridine in position 2552 of 23S rRNA at the 2'-O position of the ribose in the fully assembled 50S ribosomal subunit.</text>
</comment>
<evidence type="ECO:0000256" key="13">
    <source>
        <dbReference type="SAM" id="MobiDB-lite"/>
    </source>
</evidence>
<dbReference type="PANTHER" id="PTHR10920">
    <property type="entry name" value="RIBOSOMAL RNA METHYLTRANSFERASE"/>
    <property type="match status" value="1"/>
</dbReference>
<evidence type="ECO:0000256" key="2">
    <source>
        <dbReference type="ARBA" id="ARBA00022603"/>
    </source>
</evidence>
<keyword evidence="16" id="KW-1185">Reference proteome</keyword>
<evidence type="ECO:0000256" key="10">
    <source>
        <dbReference type="ARBA" id="ARBA00048970"/>
    </source>
</evidence>
<dbReference type="Gene3D" id="3.40.50.150">
    <property type="entry name" value="Vaccinia Virus protein VP39"/>
    <property type="match status" value="1"/>
</dbReference>
<evidence type="ECO:0000256" key="9">
    <source>
        <dbReference type="ARBA" id="ARBA00042745"/>
    </source>
</evidence>
<comment type="caution">
    <text evidence="15">The sequence shown here is derived from an EMBL/GenBank/DDBJ whole genome shotgun (WGS) entry which is preliminary data.</text>
</comment>
<dbReference type="InterPro" id="IPR050082">
    <property type="entry name" value="RNA_methyltr_RlmE"/>
</dbReference>
<dbReference type="AlphaFoldDB" id="A0A2M9G1W2"/>
<feature type="binding site" evidence="11">
    <location>
        <position position="81"/>
    </location>
    <ligand>
        <name>S-adenosyl-L-methionine</name>
        <dbReference type="ChEBI" id="CHEBI:59789"/>
    </ligand>
</feature>
<evidence type="ECO:0000259" key="14">
    <source>
        <dbReference type="Pfam" id="PF01728"/>
    </source>
</evidence>
<evidence type="ECO:0000256" key="8">
    <source>
        <dbReference type="ARBA" id="ARBA00041995"/>
    </source>
</evidence>
<proteinExistence type="inferred from homology"/>
<gene>
    <name evidence="11" type="primary">rlmE</name>
    <name evidence="11" type="synonym">ftsJ</name>
    <name evidence="11" type="synonym">rrmJ</name>
    <name evidence="15" type="ORF">CVT23_11670</name>
</gene>
<comment type="catalytic activity">
    <reaction evidence="10 11">
        <text>uridine(2552) in 23S rRNA + S-adenosyl-L-methionine = 2'-O-methyluridine(2552) in 23S rRNA + S-adenosyl-L-homocysteine + H(+)</text>
        <dbReference type="Rhea" id="RHEA:42720"/>
        <dbReference type="Rhea" id="RHEA-COMP:10202"/>
        <dbReference type="Rhea" id="RHEA-COMP:10203"/>
        <dbReference type="ChEBI" id="CHEBI:15378"/>
        <dbReference type="ChEBI" id="CHEBI:57856"/>
        <dbReference type="ChEBI" id="CHEBI:59789"/>
        <dbReference type="ChEBI" id="CHEBI:65315"/>
        <dbReference type="ChEBI" id="CHEBI:74478"/>
        <dbReference type="EC" id="2.1.1.166"/>
    </reaction>
</comment>
<comment type="similarity">
    <text evidence="11">Belongs to the class I-like SAM-binding methyltransferase superfamily. RNA methyltransferase RlmE family.</text>
</comment>
<feature type="active site" description="Proton acceptor" evidence="11 12">
    <location>
        <position position="181"/>
    </location>
</feature>
<keyword evidence="2 11" id="KW-0489">Methyltransferase</keyword>
<feature type="binding site" evidence="11">
    <location>
        <position position="141"/>
    </location>
    <ligand>
        <name>S-adenosyl-L-methionine</name>
        <dbReference type="ChEBI" id="CHEBI:59789"/>
    </ligand>
</feature>
<evidence type="ECO:0000256" key="5">
    <source>
        <dbReference type="ARBA" id="ARBA00037569"/>
    </source>
</evidence>
<evidence type="ECO:0000256" key="6">
    <source>
        <dbReference type="ARBA" id="ARBA00038861"/>
    </source>
</evidence>
<dbReference type="GO" id="GO:0005737">
    <property type="term" value="C:cytoplasm"/>
    <property type="evidence" value="ECO:0007669"/>
    <property type="project" value="UniProtKB-SubCell"/>
</dbReference>
<protein>
    <recommendedName>
        <fullName evidence="7 11">Ribosomal RNA large subunit methyltransferase E</fullName>
        <ecNumber evidence="6 11">2.1.1.166</ecNumber>
    </recommendedName>
    <alternativeName>
        <fullName evidence="9 11">23S rRNA Um2552 methyltransferase</fullName>
    </alternativeName>
    <alternativeName>
        <fullName evidence="8 11">rRNA (uridine-2'-O-)-methyltransferase</fullName>
    </alternativeName>
</protein>
<feature type="binding site" evidence="11">
    <location>
        <position position="83"/>
    </location>
    <ligand>
        <name>S-adenosyl-L-methionine</name>
        <dbReference type="ChEBI" id="CHEBI:59789"/>
    </ligand>
</feature>
<comment type="subcellular location">
    <subcellularLocation>
        <location evidence="11">Cytoplasm</location>
    </subcellularLocation>
</comment>
<keyword evidence="1 11" id="KW-0698">rRNA processing</keyword>
<organism evidence="15 16">
    <name type="scientific">Minwuia thermotolerans</name>
    <dbReference type="NCBI Taxonomy" id="2056226"/>
    <lineage>
        <taxon>Bacteria</taxon>
        <taxon>Pseudomonadati</taxon>
        <taxon>Pseudomonadota</taxon>
        <taxon>Alphaproteobacteria</taxon>
        <taxon>Minwuiales</taxon>
        <taxon>Minwuiaceae</taxon>
        <taxon>Minwuia</taxon>
    </lineage>
</organism>
<dbReference type="EC" id="2.1.1.166" evidence="6 11"/>
<feature type="binding site" evidence="11">
    <location>
        <position position="101"/>
    </location>
    <ligand>
        <name>S-adenosyl-L-methionine</name>
        <dbReference type="ChEBI" id="CHEBI:59789"/>
    </ligand>
</feature>
<evidence type="ECO:0000256" key="1">
    <source>
        <dbReference type="ARBA" id="ARBA00022552"/>
    </source>
</evidence>
<keyword evidence="11" id="KW-0963">Cytoplasm</keyword>
<evidence type="ECO:0000313" key="16">
    <source>
        <dbReference type="Proteomes" id="UP000229498"/>
    </source>
</evidence>
<dbReference type="PANTHER" id="PTHR10920:SF18">
    <property type="entry name" value="RRNA METHYLTRANSFERASE 2, MITOCHONDRIAL"/>
    <property type="match status" value="1"/>
</dbReference>
<dbReference type="EMBL" id="PHIG01000032">
    <property type="protein sequence ID" value="PJK29695.1"/>
    <property type="molecule type" value="Genomic_DNA"/>
</dbReference>
<feature type="compositionally biased region" description="Gly residues" evidence="13">
    <location>
        <begin position="1"/>
        <end position="11"/>
    </location>
</feature>
<dbReference type="OrthoDB" id="9790080at2"/>
<feature type="region of interest" description="Disordered" evidence="13">
    <location>
        <begin position="1"/>
        <end position="22"/>
    </location>
</feature>
<name>A0A2M9G1W2_9PROT</name>
<feature type="binding site" evidence="11">
    <location>
        <position position="117"/>
    </location>
    <ligand>
        <name>S-adenosyl-L-methionine</name>
        <dbReference type="ChEBI" id="CHEBI:59789"/>
    </ligand>
</feature>
<feature type="domain" description="Ribosomal RNA methyltransferase FtsJ" evidence="14">
    <location>
        <begin position="49"/>
        <end position="224"/>
    </location>
</feature>
<evidence type="ECO:0000256" key="11">
    <source>
        <dbReference type="HAMAP-Rule" id="MF_01547"/>
    </source>
</evidence>
<evidence type="ECO:0000256" key="4">
    <source>
        <dbReference type="ARBA" id="ARBA00022691"/>
    </source>
</evidence>